<accession>A0A318IJX7</accession>
<dbReference type="EMBL" id="QJJX01000001">
    <property type="protein sequence ID" value="PXX24801.1"/>
    <property type="molecule type" value="Genomic_DNA"/>
</dbReference>
<comment type="caution">
    <text evidence="2">The sequence shown here is derived from an EMBL/GenBank/DDBJ whole genome shotgun (WGS) entry which is preliminary data.</text>
</comment>
<keyword evidence="1" id="KW-0732">Signal</keyword>
<dbReference type="Proteomes" id="UP000248314">
    <property type="component" value="Unassembled WGS sequence"/>
</dbReference>
<sequence>MKMYYNLRMLSKYPLRLFVALLMAWGGLPASAQDALINPQSGNLITAYTHQALEVGFQAGYGSYWQHKQLPITYSCSDYPKLSKDGVLRNHTCNFLYYKKNGEDKLIHVVGVSPNYSSIALPKGYKITGYKIVIRDGLNKHEDHAILDDVLPTLPFGRKKPWFFGEVDKLDIIENSETGGIYSIPKFREAQKITILPGKPGRSYKIERKGADMGNILYFCFAGNMEIGNLAGFVYDTIQISFTANDAFESRLVAAVEHSDPVSLSENPFLLGKTDVGQLSLHTKNGKSFYSYDQRQTWETTASINLYEQGATDGNTWDGTRGNKIIRYVKAKDKRADSWYALKPGTYFVEAPTTAKVQGESGDVKVPVGYRITGVKFEHKKGEYEDPGFKFKSKNSKPNYLSVQLMGVNHHSLGAVWHRTGNDELYTMIDGEPWYLIHEGQARNGQAFQAQLSKTNKHVSYLFEGDMPYVWAKAWGGADRKYWLIAPNNQSAWFKDEVNNNRMKVVAIQQSKLSSTPFRLKIGDEKGVYNKVLDVTDRLPDGEIAVNGYNNDAVKFQIEALPGHPDPIALLNITVKMEALNPYIDSVDVVCTGAYNVKMKRTFHAKDFRLGGKEFIYRVPVGFSENPKLPFSFEILKSKYADNTYWDKASRHHSRFSFVGSEYYKTVRDDIYGKSDIVANYPYEKKVIAREAGNVPFPFNNAADLSNTSTMKPSAYFSEKIFTYDGYNHMTVKDEAGHTIKGNYSQDNAKLEGNQTKTMYLYTTDETRYNIAPTKKELHRVFAYYHTTITLKFQNYEAKVKWIPLYNNPMFYKDKDNKHFASKPMFGVEIQTTESGFEGQEHQFGATSEFGYLTLDQIVKVLEEAIKQHPGPNVPKDLSEVLYVDASKLFDIIPTRHDQQLPPILEGLRAKLAKNALIYLPYRAAVLADVPQTALQTTDGTGFGCKHNLVITDKLPFFAPHDIQLNSDCYASYTRRVTAQGKGRVDYATLVLPYGLTVNGDGVHINNAGDASQFCMGTIYKNTLVYKDGDKNNHEGGDYGITAHLKKLDAGKSEANKPYIINILPGFGDANVSFVANEKGALIKKTPDAPSGLLASDAVNCKIRNVNTSLKSYYTYAGHKISKNGNEMVFYFSLNRFVAFMNLRSDTLYLYPFRSLYYADNYKALQSKGFNSFGLTFDDAEDVMPTDIQDVQEEIVLKVTVGAGQITAEASKDVPLNIFNLSGQSVARTMIKGGETRTFYLAPGVYMVNGKKMIVN</sequence>
<evidence type="ECO:0000313" key="3">
    <source>
        <dbReference type="Proteomes" id="UP000248314"/>
    </source>
</evidence>
<organism evidence="2 3">
    <name type="scientific">Hoylesella shahii DSM 15611 = JCM 12083</name>
    <dbReference type="NCBI Taxonomy" id="1122991"/>
    <lineage>
        <taxon>Bacteria</taxon>
        <taxon>Pseudomonadati</taxon>
        <taxon>Bacteroidota</taxon>
        <taxon>Bacteroidia</taxon>
        <taxon>Bacteroidales</taxon>
        <taxon>Prevotellaceae</taxon>
        <taxon>Hoylesella</taxon>
    </lineage>
</organism>
<feature type="chain" id="PRO_5016262825" evidence="1">
    <location>
        <begin position="33"/>
        <end position="1256"/>
    </location>
</feature>
<name>A0A318IJX7_9BACT</name>
<keyword evidence="3" id="KW-1185">Reference proteome</keyword>
<evidence type="ECO:0000256" key="1">
    <source>
        <dbReference type="SAM" id="SignalP"/>
    </source>
</evidence>
<reference evidence="2 3" key="1">
    <citation type="submission" date="2018-05" db="EMBL/GenBank/DDBJ databases">
        <title>Genomic Encyclopedia of Type Strains, Phase I: the one thousand microbial genomes (KMG-I) project.</title>
        <authorList>
            <person name="Kyrpides N."/>
        </authorList>
    </citation>
    <scope>NUCLEOTIDE SEQUENCE [LARGE SCALE GENOMIC DNA]</scope>
    <source>
        <strain evidence="2 3">DSM 15611</strain>
    </source>
</reference>
<dbReference type="AlphaFoldDB" id="A0A318IJX7"/>
<protein>
    <submittedName>
        <fullName evidence="2">Uncharacterized protein</fullName>
    </submittedName>
</protein>
<gene>
    <name evidence="2" type="ORF">EJ73_00067</name>
</gene>
<evidence type="ECO:0000313" key="2">
    <source>
        <dbReference type="EMBL" id="PXX24801.1"/>
    </source>
</evidence>
<feature type="signal peptide" evidence="1">
    <location>
        <begin position="1"/>
        <end position="32"/>
    </location>
</feature>
<dbReference type="RefSeq" id="WP_232227214.1">
    <property type="nucleotide sequence ID" value="NZ_BAIZ01000008.1"/>
</dbReference>
<proteinExistence type="predicted"/>